<feature type="signal peptide" evidence="2">
    <location>
        <begin position="1"/>
        <end position="26"/>
    </location>
</feature>
<feature type="compositionally biased region" description="Polar residues" evidence="1">
    <location>
        <begin position="289"/>
        <end position="298"/>
    </location>
</feature>
<dbReference type="AlphaFoldDB" id="A0A6P3VYU5"/>
<reference evidence="4" key="1">
    <citation type="submission" date="2025-08" db="UniProtKB">
        <authorList>
            <consortium name="RefSeq"/>
        </authorList>
    </citation>
    <scope>IDENTIFICATION</scope>
</reference>
<sequence>MIRIPRACVAVCLFIVLLGVLPKCLGSVENVVKTSPNTGALLPNETRGMRNSEDELISYKQPQGTNHEANAKAEAAYKKYLSKWRLDNSLPVDIDVLCEEDKILVTIASDDVENVHVFAPDGLPLSLSELPAYCNILPMMVNGDVLLVSRFDGCFVRPQGSAYVLNLRWYGRPIQATCPRHEPPLIICKKRSIQVLFFGEKLEEKLSVNVKGRWLPLENARVQCRFRLHSRPGMVSLSAPYTGCGMSRENGIHTMSIQLAEKDMILSCPSDPLVDHQSAKVPSPPQTPQPTYDPSTASGALVSDTHLATSGAITAASQDSTGTSVRTASDY</sequence>
<dbReference type="KEGG" id="char:105901549"/>
<dbReference type="RefSeq" id="XP_012684478.2">
    <property type="nucleotide sequence ID" value="XM_012829024.2"/>
</dbReference>
<gene>
    <name evidence="4" type="primary">LOC105901549</name>
</gene>
<accession>A0A6P3VYU5</accession>
<evidence type="ECO:0000256" key="2">
    <source>
        <dbReference type="SAM" id="SignalP"/>
    </source>
</evidence>
<evidence type="ECO:0000313" key="3">
    <source>
        <dbReference type="Proteomes" id="UP000515152"/>
    </source>
</evidence>
<dbReference type="OrthoDB" id="8889443at2759"/>
<name>A0A6P3VYU5_CLUHA</name>
<organism evidence="3 4">
    <name type="scientific">Clupea harengus</name>
    <name type="common">Atlantic herring</name>
    <dbReference type="NCBI Taxonomy" id="7950"/>
    <lineage>
        <taxon>Eukaryota</taxon>
        <taxon>Metazoa</taxon>
        <taxon>Chordata</taxon>
        <taxon>Craniata</taxon>
        <taxon>Vertebrata</taxon>
        <taxon>Euteleostomi</taxon>
        <taxon>Actinopterygii</taxon>
        <taxon>Neopterygii</taxon>
        <taxon>Teleostei</taxon>
        <taxon>Clupei</taxon>
        <taxon>Clupeiformes</taxon>
        <taxon>Clupeoidei</taxon>
        <taxon>Clupeidae</taxon>
        <taxon>Clupea</taxon>
    </lineage>
</organism>
<evidence type="ECO:0000313" key="4">
    <source>
        <dbReference type="RefSeq" id="XP_012684478.2"/>
    </source>
</evidence>
<evidence type="ECO:0000256" key="1">
    <source>
        <dbReference type="SAM" id="MobiDB-lite"/>
    </source>
</evidence>
<dbReference type="Proteomes" id="UP000515152">
    <property type="component" value="Chromosome 24"/>
</dbReference>
<protein>
    <submittedName>
        <fullName evidence="4">Uncharacterized protein LOC105901549</fullName>
    </submittedName>
</protein>
<dbReference type="GeneID" id="105901549"/>
<keyword evidence="2" id="KW-0732">Signal</keyword>
<feature type="chain" id="PRO_5027790847" evidence="2">
    <location>
        <begin position="27"/>
        <end position="331"/>
    </location>
</feature>
<proteinExistence type="predicted"/>
<keyword evidence="3" id="KW-1185">Reference proteome</keyword>
<feature type="region of interest" description="Disordered" evidence="1">
    <location>
        <begin position="274"/>
        <end position="304"/>
    </location>
</feature>